<reference evidence="4 5" key="1">
    <citation type="journal article" date="2016" name="Biochim. Biophys. Acta">
        <title>Characterization of red-shifted phycobilisomes isolated from the chlorophyll f-containing cyanobacterium Halomicronema hongdechloris.</title>
        <authorList>
            <person name="Li Y."/>
            <person name="Lin Y."/>
            <person name="Garvey C.J."/>
            <person name="Birch D."/>
            <person name="Corkery R.W."/>
            <person name="Loughlin P.C."/>
            <person name="Scheer H."/>
            <person name="Willows R.D."/>
            <person name="Chen M."/>
        </authorList>
    </citation>
    <scope>NUCLEOTIDE SEQUENCE [LARGE SCALE GENOMIC DNA]</scope>
    <source>
        <strain evidence="4 5">C2206</strain>
    </source>
</reference>
<organism evidence="4 5">
    <name type="scientific">Halomicronema hongdechloris C2206</name>
    <dbReference type="NCBI Taxonomy" id="1641165"/>
    <lineage>
        <taxon>Bacteria</taxon>
        <taxon>Bacillati</taxon>
        <taxon>Cyanobacteriota</taxon>
        <taxon>Cyanophyceae</taxon>
        <taxon>Nodosilineales</taxon>
        <taxon>Nodosilineaceae</taxon>
        <taxon>Halomicronema</taxon>
    </lineage>
</organism>
<dbReference type="KEGG" id="hhg:XM38_004670"/>
<name>A0A1Z3HGZ1_9CYAN</name>
<dbReference type="Gene3D" id="3.30.750.24">
    <property type="entry name" value="STAS domain"/>
    <property type="match status" value="1"/>
</dbReference>
<keyword evidence="5" id="KW-1185">Reference proteome</keyword>
<proteinExistence type="inferred from homology"/>
<keyword evidence="2" id="KW-0812">Transmembrane</keyword>
<evidence type="ECO:0000256" key="2">
    <source>
        <dbReference type="SAM" id="Phobius"/>
    </source>
</evidence>
<dbReference type="InterPro" id="IPR003362">
    <property type="entry name" value="Bact_transf"/>
</dbReference>
<comment type="similarity">
    <text evidence="1">Belongs to the bacterial sugar transferase family.</text>
</comment>
<dbReference type="SUPFAM" id="SSF52091">
    <property type="entry name" value="SpoIIaa-like"/>
    <property type="match status" value="1"/>
</dbReference>
<keyword evidence="4" id="KW-0808">Transferase</keyword>
<dbReference type="GO" id="GO:0016780">
    <property type="term" value="F:phosphotransferase activity, for other substituted phosphate groups"/>
    <property type="evidence" value="ECO:0007669"/>
    <property type="project" value="TreeGrafter"/>
</dbReference>
<dbReference type="EMBL" id="CP021983">
    <property type="protein sequence ID" value="ASC69540.1"/>
    <property type="molecule type" value="Genomic_DNA"/>
</dbReference>
<dbReference type="Proteomes" id="UP000191901">
    <property type="component" value="Chromosome"/>
</dbReference>
<dbReference type="Pfam" id="PF02397">
    <property type="entry name" value="Bac_transf"/>
    <property type="match status" value="1"/>
</dbReference>
<dbReference type="PROSITE" id="PS50801">
    <property type="entry name" value="STAS"/>
    <property type="match status" value="1"/>
</dbReference>
<protein>
    <submittedName>
        <fullName evidence="4">Anti-sigma-factor antagonist (STAS) and sugar transferase</fullName>
    </submittedName>
</protein>
<evidence type="ECO:0000313" key="5">
    <source>
        <dbReference type="Proteomes" id="UP000191901"/>
    </source>
</evidence>
<dbReference type="PANTHER" id="PTHR30576">
    <property type="entry name" value="COLANIC BIOSYNTHESIS UDP-GLUCOSE LIPID CARRIER TRANSFERASE"/>
    <property type="match status" value="1"/>
</dbReference>
<dbReference type="PANTHER" id="PTHR30576:SF10">
    <property type="entry name" value="SLL5057 PROTEIN"/>
    <property type="match status" value="1"/>
</dbReference>
<feature type="transmembrane region" description="Helical" evidence="2">
    <location>
        <begin position="193"/>
        <end position="217"/>
    </location>
</feature>
<feature type="transmembrane region" description="Helical" evidence="2">
    <location>
        <begin position="6"/>
        <end position="27"/>
    </location>
</feature>
<feature type="domain" description="STAS" evidence="3">
    <location>
        <begin position="72"/>
        <end position="177"/>
    </location>
</feature>
<keyword evidence="2" id="KW-0472">Membrane</keyword>
<gene>
    <name evidence="4" type="ORF">XM38_004670</name>
</gene>
<sequence length="383" mass="42742">MPRLGSYLTATVLSIGTVAIGFAREFCRQLGNPKRSSQSRSVPRLEPSLLVSPMDSHAPMSRSVALPITPPVILRLPLMLTVLEAVELKQRCQDALAIGSVSRLILDLSDTTFIDSSGLGALVICRRLCRQQGGVLVLRDVTPQVAMALELASLDSCFVFESSAAVTDHTGHASSSTAFLNTHPSVRCRTKRLLDILGAVVGLGITALLWVPVAIAIKLDDGGPVFFGQIRCSWMGQHFVMWKFRSMVINAEALKHQVCNELEGPLFKNANDPRITRVGQFLRRTSLDEFPQFWNVLQGDMSLVGTRPPTPEELAQYEVPEWQRLDVKPGITGEWQVKGRSCIRRFEEVIRLDLAYQRHWSIWYDLRLMLLTIWVLLTRRGAV</sequence>
<keyword evidence="2" id="KW-1133">Transmembrane helix</keyword>
<dbReference type="Pfam" id="PF01740">
    <property type="entry name" value="STAS"/>
    <property type="match status" value="1"/>
</dbReference>
<evidence type="ECO:0000256" key="1">
    <source>
        <dbReference type="ARBA" id="ARBA00006464"/>
    </source>
</evidence>
<evidence type="ECO:0000259" key="3">
    <source>
        <dbReference type="PROSITE" id="PS50801"/>
    </source>
</evidence>
<dbReference type="AlphaFoldDB" id="A0A1Z3HGZ1"/>
<accession>A0A1Z3HGZ1</accession>
<dbReference type="InterPro" id="IPR002645">
    <property type="entry name" value="STAS_dom"/>
</dbReference>
<dbReference type="CDD" id="cd07043">
    <property type="entry name" value="STAS_anti-anti-sigma_factors"/>
    <property type="match status" value="1"/>
</dbReference>
<dbReference type="InterPro" id="IPR036513">
    <property type="entry name" value="STAS_dom_sf"/>
</dbReference>
<evidence type="ECO:0000313" key="4">
    <source>
        <dbReference type="EMBL" id="ASC69540.1"/>
    </source>
</evidence>